<dbReference type="SUPFAM" id="SSF50129">
    <property type="entry name" value="GroES-like"/>
    <property type="match status" value="1"/>
</dbReference>
<keyword evidence="3" id="KW-1185">Reference proteome</keyword>
<dbReference type="InterPro" id="IPR036291">
    <property type="entry name" value="NAD(P)-bd_dom_sf"/>
</dbReference>
<dbReference type="InterPro" id="IPR013154">
    <property type="entry name" value="ADH-like_N"/>
</dbReference>
<dbReference type="RefSeq" id="WP_184869282.1">
    <property type="nucleotide sequence ID" value="NZ_BAAAWY010000004.1"/>
</dbReference>
<dbReference type="SUPFAM" id="SSF51735">
    <property type="entry name" value="NAD(P)-binding Rossmann-fold domains"/>
    <property type="match status" value="1"/>
</dbReference>
<dbReference type="InterPro" id="IPR011032">
    <property type="entry name" value="GroES-like_sf"/>
</dbReference>
<dbReference type="Proteomes" id="UP000585638">
    <property type="component" value="Unassembled WGS sequence"/>
</dbReference>
<gene>
    <name evidence="2" type="ORF">BJ998_008031</name>
</gene>
<dbReference type="Pfam" id="PF08240">
    <property type="entry name" value="ADH_N"/>
    <property type="match status" value="1"/>
</dbReference>
<dbReference type="InterPro" id="IPR020843">
    <property type="entry name" value="ER"/>
</dbReference>
<dbReference type="GO" id="GO:0016491">
    <property type="term" value="F:oxidoreductase activity"/>
    <property type="evidence" value="ECO:0007669"/>
    <property type="project" value="InterPro"/>
</dbReference>
<accession>A0A7W9KQH2</accession>
<dbReference type="InterPro" id="IPR051397">
    <property type="entry name" value="Zn-ADH-like_protein"/>
</dbReference>
<comment type="caution">
    <text evidence="2">The sequence shown here is derived from an EMBL/GenBank/DDBJ whole genome shotgun (WGS) entry which is preliminary data.</text>
</comment>
<dbReference type="EMBL" id="JACHIR010000002">
    <property type="protein sequence ID" value="MBB5896772.1"/>
    <property type="molecule type" value="Genomic_DNA"/>
</dbReference>
<dbReference type="Gene3D" id="3.90.180.10">
    <property type="entry name" value="Medium-chain alcohol dehydrogenases, catalytic domain"/>
    <property type="match status" value="1"/>
</dbReference>
<protein>
    <submittedName>
        <fullName evidence="2">NADPH:quinone reductase-like Zn-dependent oxidoreductase</fullName>
    </submittedName>
</protein>
<dbReference type="Gene3D" id="3.40.50.720">
    <property type="entry name" value="NAD(P)-binding Rossmann-like Domain"/>
    <property type="match status" value="1"/>
</dbReference>
<dbReference type="SMART" id="SM00829">
    <property type="entry name" value="PKS_ER"/>
    <property type="match status" value="1"/>
</dbReference>
<organism evidence="2 3">
    <name type="scientific">Kutzneria kofuensis</name>
    <dbReference type="NCBI Taxonomy" id="103725"/>
    <lineage>
        <taxon>Bacteria</taxon>
        <taxon>Bacillati</taxon>
        <taxon>Actinomycetota</taxon>
        <taxon>Actinomycetes</taxon>
        <taxon>Pseudonocardiales</taxon>
        <taxon>Pseudonocardiaceae</taxon>
        <taxon>Kutzneria</taxon>
    </lineage>
</organism>
<dbReference type="PANTHER" id="PTHR43677:SF4">
    <property type="entry name" value="QUINONE OXIDOREDUCTASE-LIKE PROTEIN 2"/>
    <property type="match status" value="1"/>
</dbReference>
<proteinExistence type="predicted"/>
<dbReference type="AlphaFoldDB" id="A0A7W9KQH2"/>
<feature type="domain" description="Enoyl reductase (ER)" evidence="1">
    <location>
        <begin position="12"/>
        <end position="314"/>
    </location>
</feature>
<dbReference type="Pfam" id="PF00107">
    <property type="entry name" value="ADH_zinc_N"/>
    <property type="match status" value="1"/>
</dbReference>
<evidence type="ECO:0000313" key="3">
    <source>
        <dbReference type="Proteomes" id="UP000585638"/>
    </source>
</evidence>
<reference evidence="2 3" key="1">
    <citation type="submission" date="2020-08" db="EMBL/GenBank/DDBJ databases">
        <title>Sequencing the genomes of 1000 actinobacteria strains.</title>
        <authorList>
            <person name="Klenk H.-P."/>
        </authorList>
    </citation>
    <scope>NUCLEOTIDE SEQUENCE [LARGE SCALE GENOMIC DNA]</scope>
    <source>
        <strain evidence="2 3">DSM 43851</strain>
    </source>
</reference>
<dbReference type="InterPro" id="IPR013149">
    <property type="entry name" value="ADH-like_C"/>
</dbReference>
<name>A0A7W9KQH2_9PSEU</name>
<evidence type="ECO:0000313" key="2">
    <source>
        <dbReference type="EMBL" id="MBB5896772.1"/>
    </source>
</evidence>
<dbReference type="PANTHER" id="PTHR43677">
    <property type="entry name" value="SHORT-CHAIN DEHYDROGENASE/REDUCTASE"/>
    <property type="match status" value="1"/>
</dbReference>
<sequence length="317" mass="32792">MSAVRAVVVDPDAPGRLALAEVPAPEPAPNEAVVRVHATSVNLGDVFRVPHAEAGWRPGWDLAGVVERAAADGSGPAAGTRVLGLRGVRFGAWGELVAVPTAWLAELPAEVGFAQAATLPTCGLTALYALERAGFLLNRTVLVTGASGGLGHFVVQLAAQAGAYVIAGVRRPERAAAVKDLGVRDVVVGEDIADAARFGPYDVVIDILGGESLAKALPQLRPDGLCVALGISAGIETKLNLAQLFGTVGGVNLVPLVLFTEMDRRGGTSGLAGLARMVAEGRLRPIVDVEESWTEVAAVAQKFLNREITGKAVLHFD</sequence>
<dbReference type="CDD" id="cd08270">
    <property type="entry name" value="MDR4"/>
    <property type="match status" value="1"/>
</dbReference>
<evidence type="ECO:0000259" key="1">
    <source>
        <dbReference type="SMART" id="SM00829"/>
    </source>
</evidence>